<protein>
    <recommendedName>
        <fullName evidence="4">GAF domain-containing protein</fullName>
    </recommendedName>
</protein>
<dbReference type="EMBL" id="JAKZEU010000004">
    <property type="protein sequence ID" value="MCQ0971429.1"/>
    <property type="molecule type" value="Genomic_DNA"/>
</dbReference>
<proteinExistence type="predicted"/>
<accession>A0ABT1MSY2</accession>
<evidence type="ECO:0000313" key="2">
    <source>
        <dbReference type="EMBL" id="MCQ0971429.1"/>
    </source>
</evidence>
<keyword evidence="1" id="KW-0812">Transmembrane</keyword>
<dbReference type="Proteomes" id="UP001203945">
    <property type="component" value="Unassembled WGS sequence"/>
</dbReference>
<keyword evidence="1" id="KW-1133">Transmembrane helix</keyword>
<dbReference type="RefSeq" id="WP_255330424.1">
    <property type="nucleotide sequence ID" value="NZ_JAKZEU010000004.1"/>
</dbReference>
<name>A0ABT1MSY2_9RHOB</name>
<feature type="transmembrane region" description="Helical" evidence="1">
    <location>
        <begin position="51"/>
        <end position="68"/>
    </location>
</feature>
<evidence type="ECO:0000313" key="3">
    <source>
        <dbReference type="Proteomes" id="UP001203945"/>
    </source>
</evidence>
<reference evidence="2 3" key="1">
    <citation type="submission" date="2022-03" db="EMBL/GenBank/DDBJ databases">
        <authorList>
            <person name="He Y."/>
        </authorList>
    </citation>
    <scope>NUCLEOTIDE SEQUENCE [LARGE SCALE GENOMIC DNA]</scope>
    <source>
        <strain evidence="2 3">TK19116</strain>
    </source>
</reference>
<keyword evidence="1" id="KW-0472">Membrane</keyword>
<sequence>MAYHPFWIVILLAAVQHGVFVGLSVVGLATMMMDWPTRPVGMDITEHYVDVATAPAQWLIAALLIGLYRQSQIRHERALEADNGRLREINRTLAEEIHRLDAFVARAELAAAARGPSFATEQPDGRFEALHRLANADAKDRIAAFVEAGRACLSDPVGWLQPDAAGEMKTVAVTSPDAALPQIALADFPPEGSGVASFPQEGQYGCTDLPYLRLADAGDDGGVLVALPSDSDRVEAEFALGVLGHALSHSLKQKADATVDESREPNLADA</sequence>
<keyword evidence="3" id="KW-1185">Reference proteome</keyword>
<gene>
    <name evidence="2" type="ORF">MLD63_13465</name>
</gene>
<evidence type="ECO:0000256" key="1">
    <source>
        <dbReference type="SAM" id="Phobius"/>
    </source>
</evidence>
<organism evidence="2 3">
    <name type="scientific">Paracoccus albicereus</name>
    <dbReference type="NCBI Taxonomy" id="2922394"/>
    <lineage>
        <taxon>Bacteria</taxon>
        <taxon>Pseudomonadati</taxon>
        <taxon>Pseudomonadota</taxon>
        <taxon>Alphaproteobacteria</taxon>
        <taxon>Rhodobacterales</taxon>
        <taxon>Paracoccaceae</taxon>
        <taxon>Paracoccus</taxon>
    </lineage>
</organism>
<evidence type="ECO:0008006" key="4">
    <source>
        <dbReference type="Google" id="ProtNLM"/>
    </source>
</evidence>
<feature type="transmembrane region" description="Helical" evidence="1">
    <location>
        <begin position="7"/>
        <end position="31"/>
    </location>
</feature>
<comment type="caution">
    <text evidence="2">The sequence shown here is derived from an EMBL/GenBank/DDBJ whole genome shotgun (WGS) entry which is preliminary data.</text>
</comment>